<organism evidence="2 3">
    <name type="scientific">Diceros bicornis minor</name>
    <name type="common">South-central black rhinoceros</name>
    <dbReference type="NCBI Taxonomy" id="77932"/>
    <lineage>
        <taxon>Eukaryota</taxon>
        <taxon>Metazoa</taxon>
        <taxon>Chordata</taxon>
        <taxon>Craniata</taxon>
        <taxon>Vertebrata</taxon>
        <taxon>Euteleostomi</taxon>
        <taxon>Mammalia</taxon>
        <taxon>Eutheria</taxon>
        <taxon>Laurasiatheria</taxon>
        <taxon>Perissodactyla</taxon>
        <taxon>Rhinocerotidae</taxon>
        <taxon>Diceros</taxon>
    </lineage>
</organism>
<evidence type="ECO:0000313" key="3">
    <source>
        <dbReference type="Proteomes" id="UP000551758"/>
    </source>
</evidence>
<feature type="region of interest" description="Disordered" evidence="1">
    <location>
        <begin position="100"/>
        <end position="125"/>
    </location>
</feature>
<proteinExistence type="predicted"/>
<comment type="caution">
    <text evidence="2">The sequence shown here is derived from an EMBL/GenBank/DDBJ whole genome shotgun (WGS) entry which is preliminary data.</text>
</comment>
<evidence type="ECO:0000256" key="1">
    <source>
        <dbReference type="SAM" id="MobiDB-lite"/>
    </source>
</evidence>
<protein>
    <submittedName>
        <fullName evidence="2">Uncharacterized protein</fullName>
    </submittedName>
</protein>
<accession>A0A7J7EV42</accession>
<keyword evidence="3" id="KW-1185">Reference proteome</keyword>
<gene>
    <name evidence="2" type="ORF">HPG69_006054</name>
</gene>
<evidence type="ECO:0000313" key="2">
    <source>
        <dbReference type="EMBL" id="KAF5919454.1"/>
    </source>
</evidence>
<dbReference type="AlphaFoldDB" id="A0A7J7EV42"/>
<dbReference type="Proteomes" id="UP000551758">
    <property type="component" value="Unassembled WGS sequence"/>
</dbReference>
<reference evidence="2 3" key="1">
    <citation type="journal article" date="2020" name="Mol. Biol. Evol.">
        <title>Interspecific Gene Flow and the Evolution of Specialization in Black and White Rhinoceros.</title>
        <authorList>
            <person name="Moodley Y."/>
            <person name="Westbury M.V."/>
            <person name="Russo I.M."/>
            <person name="Gopalakrishnan S."/>
            <person name="Rakotoarivelo A."/>
            <person name="Olsen R.A."/>
            <person name="Prost S."/>
            <person name="Tunstall T."/>
            <person name="Ryder O.A."/>
            <person name="Dalen L."/>
            <person name="Bruford M.W."/>
        </authorList>
    </citation>
    <scope>NUCLEOTIDE SEQUENCE [LARGE SCALE GENOMIC DNA]</scope>
    <source>
        <strain evidence="2">SBR-YM</strain>
        <tissue evidence="2">Skin</tissue>
    </source>
</reference>
<name>A0A7J7EV42_DICBM</name>
<dbReference type="EMBL" id="JACDTQ010002282">
    <property type="protein sequence ID" value="KAF5919454.1"/>
    <property type="molecule type" value="Genomic_DNA"/>
</dbReference>
<sequence>MENLHADDARTYWGRIEMHGMTDGLDGLSPHPVVQVVVSVCPGETLPLQGEVKRGTSEEAAPCLSPCPSQVPTQWRPLPAPGLPRGALLLSMLGAVLWVNRPQRGPGGRQSQSDQGNPPCSALCP</sequence>
<feature type="compositionally biased region" description="Polar residues" evidence="1">
    <location>
        <begin position="109"/>
        <end position="118"/>
    </location>
</feature>